<dbReference type="AlphaFoldDB" id="A0A0G4I7U0"/>
<gene>
    <name evidence="2" type="ORF">Cvel_11784</name>
</gene>
<proteinExistence type="predicted"/>
<feature type="region of interest" description="Disordered" evidence="1">
    <location>
        <begin position="1"/>
        <end position="138"/>
    </location>
</feature>
<evidence type="ECO:0000313" key="2">
    <source>
        <dbReference type="EMBL" id="CEM53178.1"/>
    </source>
</evidence>
<dbReference type="VEuPathDB" id="CryptoDB:Cvel_11784"/>
<sequence length="166" mass="17930">MMDEDEKGLVGKRLSIEQSLKERGCVKGTMSRVMSSSASFSSSGAEKPPPYTQESKSLLNGNPHKQPKAFPIQTSSMPEKATGTCAGTFAGQHLQHRSSPQYFPHQQFPENVSAQPSSSSSPIHAAVSVTAQREPSHVQPHIAAAFPYPQGVSQDPLVVPQEQMQM</sequence>
<name>A0A0G4I7U0_9ALVE</name>
<protein>
    <submittedName>
        <fullName evidence="2">Uncharacterized protein</fullName>
    </submittedName>
</protein>
<dbReference type="EMBL" id="CDMZ01005549">
    <property type="protein sequence ID" value="CEM53178.1"/>
    <property type="molecule type" value="Genomic_DNA"/>
</dbReference>
<accession>A0A0G4I7U0</accession>
<reference evidence="2" key="1">
    <citation type="submission" date="2014-11" db="EMBL/GenBank/DDBJ databases">
        <authorList>
            <person name="Otto D Thomas"/>
            <person name="Naeem Raeece"/>
        </authorList>
    </citation>
    <scope>NUCLEOTIDE SEQUENCE</scope>
</reference>
<feature type="compositionally biased region" description="Low complexity" evidence="1">
    <location>
        <begin position="109"/>
        <end position="129"/>
    </location>
</feature>
<evidence type="ECO:0000256" key="1">
    <source>
        <dbReference type="SAM" id="MobiDB-lite"/>
    </source>
</evidence>
<organism evidence="2">
    <name type="scientific">Chromera velia CCMP2878</name>
    <dbReference type="NCBI Taxonomy" id="1169474"/>
    <lineage>
        <taxon>Eukaryota</taxon>
        <taxon>Sar</taxon>
        <taxon>Alveolata</taxon>
        <taxon>Colpodellida</taxon>
        <taxon>Chromeraceae</taxon>
        <taxon>Chromera</taxon>
    </lineage>
</organism>
<feature type="compositionally biased region" description="Low complexity" evidence="1">
    <location>
        <begin position="31"/>
        <end position="43"/>
    </location>
</feature>